<evidence type="ECO:0000313" key="2">
    <source>
        <dbReference type="EMBL" id="MEA1082216.1"/>
    </source>
</evidence>
<dbReference type="PROSITE" id="PS51257">
    <property type="entry name" value="PROKAR_LIPOPROTEIN"/>
    <property type="match status" value="1"/>
</dbReference>
<dbReference type="SUPFAM" id="SSF141072">
    <property type="entry name" value="CalX-like"/>
    <property type="match status" value="1"/>
</dbReference>
<organism evidence="2 3">
    <name type="scientific">Marinobacter qingdaonensis</name>
    <dbReference type="NCBI Taxonomy" id="3108486"/>
    <lineage>
        <taxon>Bacteria</taxon>
        <taxon>Pseudomonadati</taxon>
        <taxon>Pseudomonadota</taxon>
        <taxon>Gammaproteobacteria</taxon>
        <taxon>Pseudomonadales</taxon>
        <taxon>Marinobacteraceae</taxon>
        <taxon>Marinobacter</taxon>
    </lineage>
</organism>
<dbReference type="InterPro" id="IPR011047">
    <property type="entry name" value="Quinoprotein_ADH-like_sf"/>
</dbReference>
<dbReference type="EMBL" id="JAYDCJ010000003">
    <property type="protein sequence ID" value="MEA1082216.1"/>
    <property type="molecule type" value="Genomic_DNA"/>
</dbReference>
<dbReference type="Proteomes" id="UP001305746">
    <property type="component" value="Unassembled WGS sequence"/>
</dbReference>
<dbReference type="RefSeq" id="WP_322856647.1">
    <property type="nucleotide sequence ID" value="NZ_JAYDCJ010000003.1"/>
</dbReference>
<evidence type="ECO:0000256" key="1">
    <source>
        <dbReference type="SAM" id="MobiDB-lite"/>
    </source>
</evidence>
<dbReference type="InterPro" id="IPR038081">
    <property type="entry name" value="CalX-like_sf"/>
</dbReference>
<reference evidence="2 3" key="1">
    <citation type="submission" date="2023-12" db="EMBL/GenBank/DDBJ databases">
        <title>Marinobacter qingdaonensis sp. nov., isolated from the intertidal sediment of Qingdao, PR China.</title>
        <authorList>
            <person name="Li Y."/>
        </authorList>
    </citation>
    <scope>NUCLEOTIDE SEQUENCE [LARGE SCALE GENOMIC DNA]</scope>
    <source>
        <strain evidence="2 3">ASW11-75</strain>
    </source>
</reference>
<proteinExistence type="predicted"/>
<evidence type="ECO:0000313" key="3">
    <source>
        <dbReference type="Proteomes" id="UP001305746"/>
    </source>
</evidence>
<protein>
    <submittedName>
        <fullName evidence="2">Uncharacterized protein</fullName>
    </submittedName>
</protein>
<comment type="caution">
    <text evidence="2">The sequence shown here is derived from an EMBL/GenBank/DDBJ whole genome shotgun (WGS) entry which is preliminary data.</text>
</comment>
<accession>A0ABU5P2D6</accession>
<dbReference type="Gene3D" id="2.60.40.2030">
    <property type="match status" value="1"/>
</dbReference>
<gene>
    <name evidence="2" type="ORF">U5822_16200</name>
</gene>
<sequence length="906" mass="96833">MRADLVSRLVFAARLSLLVLALLGLAGCKTEKDPDQPTILGIPPATAYLGVEYYYNFGAYGGETILDYSLTNAPSWLALEDTNNKARQGIIMRGVPGLSGGNRGDQDLGKNEGVNLVTTDGRMSGVQPFDIEVKYNPLSLEASNFTEGEASATSESSDTRCETPALDGEGQHSFTINEYDENGQVTGSQDVSFKTRPVIVRVALDQPSVTRVTVAFELSSQYDDSQCDDGFSAPHQRCDFGEANVGDAIVGQDLVALGSGSGGRLEELGYLNYRNDGLGGEVTFEPGITECFIRLEVIDDTFAEPVETALITLTEVREGLAGLGESNAGERLNLLIEDDEPLLTLRTRAGGTRDALNTNGFREYVARLSGDRDGIFRARLIHTEDSTARLDSEFVIEQEQGGTWLSNDELAFPESVDELTFRIRVLSDSYSNPDLNDRFIQLGLDKDYQAGRQNFAWARGDNLLRVSLNELTAALELDSANGFVATDLALAHSGRAFVAGYDSLDNDRIRVRIYDQKGDLLQDIAVSDPGDSLAGPAPVIATVKRKVAKGNARVDRFEFVVAYSTDQAVAGTTGQGGEDVVATRYRFDPDSNGGEYVHNWTLRTGTAGDDRVRSVAINSLAGYVAIAGTTNGTWPGQRRAGNQDSFLQRIDTQIDGSDEIPKVAWTRQVGSTADDSVAGAAAEQASPLLFGSARGQVNGESVLGGEDAFFYSASSADGALSIYQVGTDADEPVSAGTFVANQLWLVGASSSLYSVTENDDGETRLTRDPTASAAGFLLAYSPNGTVNRAFSLNDPGDAATERLAALTAFDNDMVVAGATDGVFRKTADNLGGGQAILARVSLAGEDADVEASAATSPWRYQLPKADSEILALANYRDDEILALARQGGERLLLVFSPEGRLLTALD</sequence>
<keyword evidence="3" id="KW-1185">Reference proteome</keyword>
<feature type="region of interest" description="Disordered" evidence="1">
    <location>
        <begin position="146"/>
        <end position="166"/>
    </location>
</feature>
<dbReference type="SUPFAM" id="SSF50998">
    <property type="entry name" value="Quinoprotein alcohol dehydrogenase-like"/>
    <property type="match status" value="1"/>
</dbReference>
<name>A0ABU5P2D6_9GAMM</name>
<feature type="compositionally biased region" description="Low complexity" evidence="1">
    <location>
        <begin position="146"/>
        <end position="156"/>
    </location>
</feature>